<dbReference type="EMBL" id="BPLQ01012688">
    <property type="protein sequence ID" value="GIY67106.1"/>
    <property type="molecule type" value="Genomic_DNA"/>
</dbReference>
<evidence type="ECO:0000313" key="2">
    <source>
        <dbReference type="EMBL" id="GIY67106.1"/>
    </source>
</evidence>
<proteinExistence type="predicted"/>
<protein>
    <submittedName>
        <fullName evidence="2">Uncharacterized protein</fullName>
    </submittedName>
</protein>
<comment type="caution">
    <text evidence="2">The sequence shown here is derived from an EMBL/GenBank/DDBJ whole genome shotgun (WGS) entry which is preliminary data.</text>
</comment>
<sequence length="118" mass="13343">MSKVKSAKQDIGHLSFNTFPVLHIRREINCRILYSPSLQSQILFKFTPFPNICPSGVSHETFLPEAERETDKRGTIFYPQPYQPHFDMRSSAKNRKSSALHHAIGSSIKGGGQERPST</sequence>
<keyword evidence="3" id="KW-1185">Reference proteome</keyword>
<evidence type="ECO:0000313" key="3">
    <source>
        <dbReference type="Proteomes" id="UP001054837"/>
    </source>
</evidence>
<dbReference type="Proteomes" id="UP001054837">
    <property type="component" value="Unassembled WGS sequence"/>
</dbReference>
<accession>A0AAV4VAG2</accession>
<organism evidence="2 3">
    <name type="scientific">Caerostris darwini</name>
    <dbReference type="NCBI Taxonomy" id="1538125"/>
    <lineage>
        <taxon>Eukaryota</taxon>
        <taxon>Metazoa</taxon>
        <taxon>Ecdysozoa</taxon>
        <taxon>Arthropoda</taxon>
        <taxon>Chelicerata</taxon>
        <taxon>Arachnida</taxon>
        <taxon>Araneae</taxon>
        <taxon>Araneomorphae</taxon>
        <taxon>Entelegynae</taxon>
        <taxon>Araneoidea</taxon>
        <taxon>Araneidae</taxon>
        <taxon>Caerostris</taxon>
    </lineage>
</organism>
<dbReference type="AlphaFoldDB" id="A0AAV4VAG2"/>
<evidence type="ECO:0000256" key="1">
    <source>
        <dbReference type="SAM" id="MobiDB-lite"/>
    </source>
</evidence>
<name>A0AAV4VAG2_9ARAC</name>
<feature type="region of interest" description="Disordered" evidence="1">
    <location>
        <begin position="87"/>
        <end position="118"/>
    </location>
</feature>
<reference evidence="2 3" key="1">
    <citation type="submission" date="2021-06" db="EMBL/GenBank/DDBJ databases">
        <title>Caerostris darwini draft genome.</title>
        <authorList>
            <person name="Kono N."/>
            <person name="Arakawa K."/>
        </authorList>
    </citation>
    <scope>NUCLEOTIDE SEQUENCE [LARGE SCALE GENOMIC DNA]</scope>
</reference>
<feature type="compositionally biased region" description="Gly residues" evidence="1">
    <location>
        <begin position="108"/>
        <end position="118"/>
    </location>
</feature>
<gene>
    <name evidence="2" type="ORF">CDAR_208471</name>
</gene>